<organism evidence="8 9">
    <name type="scientific">Legionella jordanis</name>
    <dbReference type="NCBI Taxonomy" id="456"/>
    <lineage>
        <taxon>Bacteria</taxon>
        <taxon>Pseudomonadati</taxon>
        <taxon>Pseudomonadota</taxon>
        <taxon>Gammaproteobacteria</taxon>
        <taxon>Legionellales</taxon>
        <taxon>Legionellaceae</taxon>
        <taxon>Legionella</taxon>
    </lineage>
</organism>
<keyword evidence="9" id="KW-1185">Reference proteome</keyword>
<accession>A0A0W0V7Z7</accession>
<evidence type="ECO:0000256" key="6">
    <source>
        <dbReference type="SAM" id="Phobius"/>
    </source>
</evidence>
<feature type="transmembrane region" description="Helical" evidence="6">
    <location>
        <begin position="80"/>
        <end position="104"/>
    </location>
</feature>
<proteinExistence type="predicted"/>
<dbReference type="STRING" id="456.Ljor_0546"/>
<feature type="transmembrane region" description="Helical" evidence="6">
    <location>
        <begin position="165"/>
        <end position="185"/>
    </location>
</feature>
<evidence type="ECO:0000313" key="9">
    <source>
        <dbReference type="Proteomes" id="UP000055035"/>
    </source>
</evidence>
<feature type="transmembrane region" description="Helical" evidence="6">
    <location>
        <begin position="256"/>
        <end position="276"/>
    </location>
</feature>
<dbReference type="PATRIC" id="fig|456.5.peg.576"/>
<feature type="transmembrane region" description="Helical" evidence="6">
    <location>
        <begin position="228"/>
        <end position="249"/>
    </location>
</feature>
<keyword evidence="3 6" id="KW-0812">Transmembrane</keyword>
<evidence type="ECO:0000256" key="1">
    <source>
        <dbReference type="ARBA" id="ARBA00004651"/>
    </source>
</evidence>
<evidence type="ECO:0000313" key="8">
    <source>
        <dbReference type="EMBL" id="KTD16240.1"/>
    </source>
</evidence>
<dbReference type="InterPro" id="IPR000620">
    <property type="entry name" value="EamA_dom"/>
</dbReference>
<feature type="transmembrane region" description="Helical" evidence="6">
    <location>
        <begin position="40"/>
        <end position="60"/>
    </location>
</feature>
<dbReference type="PANTHER" id="PTHR32322">
    <property type="entry name" value="INNER MEMBRANE TRANSPORTER"/>
    <property type="match status" value="1"/>
</dbReference>
<feature type="domain" description="EamA" evidence="7">
    <location>
        <begin position="11"/>
        <end position="152"/>
    </location>
</feature>
<reference evidence="8 9" key="1">
    <citation type="submission" date="2015-11" db="EMBL/GenBank/DDBJ databases">
        <title>Genomic analysis of 38 Legionella species identifies large and diverse effector repertoires.</title>
        <authorList>
            <person name="Burstein D."/>
            <person name="Amaro F."/>
            <person name="Zusman T."/>
            <person name="Lifshitz Z."/>
            <person name="Cohen O."/>
            <person name="Gilbert J.A."/>
            <person name="Pupko T."/>
            <person name="Shuman H.A."/>
            <person name="Segal G."/>
        </authorList>
    </citation>
    <scope>NUCLEOTIDE SEQUENCE [LARGE SCALE GENOMIC DNA]</scope>
    <source>
        <strain evidence="8 9">BL-540</strain>
    </source>
</reference>
<evidence type="ECO:0000256" key="5">
    <source>
        <dbReference type="ARBA" id="ARBA00023136"/>
    </source>
</evidence>
<evidence type="ECO:0000256" key="3">
    <source>
        <dbReference type="ARBA" id="ARBA00022692"/>
    </source>
</evidence>
<evidence type="ECO:0000256" key="4">
    <source>
        <dbReference type="ARBA" id="ARBA00022989"/>
    </source>
</evidence>
<protein>
    <submittedName>
        <fullName evidence="8">Transmembrane protein</fullName>
    </submittedName>
</protein>
<keyword evidence="4 6" id="KW-1133">Transmembrane helix</keyword>
<dbReference type="PANTHER" id="PTHR32322:SF18">
    <property type="entry name" value="S-ADENOSYLMETHIONINE_S-ADENOSYLHOMOCYSTEINE TRANSPORTER"/>
    <property type="match status" value="1"/>
</dbReference>
<dbReference type="SUPFAM" id="SSF103481">
    <property type="entry name" value="Multidrug resistance efflux transporter EmrE"/>
    <property type="match status" value="2"/>
</dbReference>
<comment type="caution">
    <text evidence="8">The sequence shown here is derived from an EMBL/GenBank/DDBJ whole genome shotgun (WGS) entry which is preliminary data.</text>
</comment>
<dbReference type="InterPro" id="IPR050638">
    <property type="entry name" value="AA-Vitamin_Transporters"/>
</dbReference>
<feature type="transmembrane region" description="Helical" evidence="6">
    <location>
        <begin position="282"/>
        <end position="299"/>
    </location>
</feature>
<feature type="transmembrane region" description="Helical" evidence="6">
    <location>
        <begin position="12"/>
        <end position="34"/>
    </location>
</feature>
<dbReference type="Pfam" id="PF00892">
    <property type="entry name" value="EamA"/>
    <property type="match status" value="2"/>
</dbReference>
<feature type="domain" description="EamA" evidence="7">
    <location>
        <begin position="166"/>
        <end position="296"/>
    </location>
</feature>
<keyword evidence="2" id="KW-1003">Cell membrane</keyword>
<keyword evidence="5 6" id="KW-0472">Membrane</keyword>
<feature type="transmembrane region" description="Helical" evidence="6">
    <location>
        <begin position="110"/>
        <end position="129"/>
    </location>
</feature>
<feature type="transmembrane region" description="Helical" evidence="6">
    <location>
        <begin position="192"/>
        <end position="216"/>
    </location>
</feature>
<name>A0A0W0V7Z7_9GAMM</name>
<evidence type="ECO:0000259" key="7">
    <source>
        <dbReference type="Pfam" id="PF00892"/>
    </source>
</evidence>
<dbReference type="InterPro" id="IPR037185">
    <property type="entry name" value="EmrE-like"/>
</dbReference>
<sequence length="301" mass="33016">MSNTPYSQSLSGIVFLILAQMMVGINIVASKLLIPNISAFVLLEMRFGLAAILLLILHYLHRGKKASKVNPLRTLTSRDWFFILAQALSAGFLFNVLMLMGLHYTGANEAAIITSTLPAIIAVLSWVLLRERVGGKQSFSIILATLGLLVIAYDKLTPSQGYHSFFGDFLIVVSLLPEAAYYVLCKLHPNKLPVFLISALMNGINAIVILPIALSLAPHVPDLGIDAWLIIFLLGLSSGLFYVFWFFGYQQVDSTMASLSTTVMPVATVLFAWAILGERLTLTQSFGMLLVLFSIVAYARK</sequence>
<evidence type="ECO:0000256" key="2">
    <source>
        <dbReference type="ARBA" id="ARBA00022475"/>
    </source>
</evidence>
<dbReference type="GO" id="GO:0005886">
    <property type="term" value="C:plasma membrane"/>
    <property type="evidence" value="ECO:0007669"/>
    <property type="project" value="UniProtKB-SubCell"/>
</dbReference>
<gene>
    <name evidence="8" type="ORF">Ljor_0546</name>
</gene>
<comment type="subcellular location">
    <subcellularLocation>
        <location evidence="1">Cell membrane</location>
        <topology evidence="1">Multi-pass membrane protein</topology>
    </subcellularLocation>
</comment>
<feature type="transmembrane region" description="Helical" evidence="6">
    <location>
        <begin position="136"/>
        <end position="153"/>
    </location>
</feature>
<dbReference type="EMBL" id="LNYJ01000011">
    <property type="protein sequence ID" value="KTD16240.1"/>
    <property type="molecule type" value="Genomic_DNA"/>
</dbReference>
<dbReference type="Proteomes" id="UP000055035">
    <property type="component" value="Unassembled WGS sequence"/>
</dbReference>
<dbReference type="AlphaFoldDB" id="A0A0W0V7Z7"/>
<dbReference type="RefSeq" id="WP_232004033.1">
    <property type="nucleotide sequence ID" value="NZ_CAAAIC010000004.1"/>
</dbReference>